<dbReference type="GeneID" id="80333614"/>
<dbReference type="AlphaFoldDB" id="A0A379JLU0"/>
<keyword evidence="7" id="KW-1185">Reference proteome</keyword>
<protein>
    <submittedName>
        <fullName evidence="6">HTH-type transcriptional repressor fabR</fullName>
    </submittedName>
    <submittedName>
        <fullName evidence="5">TetR/AcrR family transcriptional regulator</fullName>
    </submittedName>
</protein>
<dbReference type="Pfam" id="PF00440">
    <property type="entry name" value="TetR_N"/>
    <property type="match status" value="1"/>
</dbReference>
<evidence type="ECO:0000313" key="6">
    <source>
        <dbReference type="EMBL" id="SUD49475.1"/>
    </source>
</evidence>
<evidence type="ECO:0000313" key="5">
    <source>
        <dbReference type="EMBL" id="QDP79765.1"/>
    </source>
</evidence>
<sequence length="247" mass="27542">MSAAEKRLTRGAKRTAAAGSRPDARTERWREHREQVRADFVDAALRALTEHGPDVSMDDIARAAGCAKPKLYRHFEDKTDLYLAILDRVQSMLWDRFLERVNLMADSVADLLRIGITEYVAVVEESPEVFRFLVHGRMAQQAEQPERALDVAQRSALRVARLVEERLSGQQVDTGSLELTTYAIFGAVGSATEWYLGVNRSRARIMTAEQFAEHVSTIAAAVLDAVARLNEVAVDVRKPPHLAFAAN</sequence>
<dbReference type="InterPro" id="IPR036271">
    <property type="entry name" value="Tet_transcr_reg_TetR-rel_C_sf"/>
</dbReference>
<dbReference type="EMBL" id="CP041695">
    <property type="protein sequence ID" value="QDP79765.1"/>
    <property type="molecule type" value="Genomic_DNA"/>
</dbReference>
<reference evidence="6 7" key="1">
    <citation type="submission" date="2018-06" db="EMBL/GenBank/DDBJ databases">
        <authorList>
            <consortium name="Pathogen Informatics"/>
            <person name="Doyle S."/>
        </authorList>
    </citation>
    <scope>NUCLEOTIDE SEQUENCE [LARGE SCALE GENOMIC DNA]</scope>
    <source>
        <strain evidence="6 7">NCTC1934</strain>
    </source>
</reference>
<reference evidence="5 8" key="2">
    <citation type="submission" date="2019-07" db="EMBL/GenBank/DDBJ databases">
        <title>Complete Genome Sequence and Methylome Analysis of Nocardia otitidis-caviarum NEB252.</title>
        <authorList>
            <person name="Fomenkov A."/>
            <person name="Anton B.P."/>
            <person name="Vincze T."/>
            <person name="Roberts R.J."/>
        </authorList>
    </citation>
    <scope>NUCLEOTIDE SEQUENCE [LARGE SCALE GENOMIC DNA]</scope>
    <source>
        <strain evidence="5 8">NEB252</strain>
    </source>
</reference>
<dbReference type="SUPFAM" id="SSF46689">
    <property type="entry name" value="Homeodomain-like"/>
    <property type="match status" value="1"/>
</dbReference>
<feature type="domain" description="HTH tetR-type" evidence="4">
    <location>
        <begin position="34"/>
        <end position="93"/>
    </location>
</feature>
<dbReference type="GO" id="GO:0000976">
    <property type="term" value="F:transcription cis-regulatory region binding"/>
    <property type="evidence" value="ECO:0007669"/>
    <property type="project" value="TreeGrafter"/>
</dbReference>
<dbReference type="RefSeq" id="WP_051037359.1">
    <property type="nucleotide sequence ID" value="NZ_CP041695.1"/>
</dbReference>
<gene>
    <name evidence="6" type="primary">fabR_3</name>
    <name evidence="5" type="ORF">FOH10_14615</name>
    <name evidence="6" type="ORF">NCTC1934_06829</name>
</gene>
<evidence type="ECO:0000259" key="4">
    <source>
        <dbReference type="PROSITE" id="PS50977"/>
    </source>
</evidence>
<dbReference type="GO" id="GO:0003700">
    <property type="term" value="F:DNA-binding transcription factor activity"/>
    <property type="evidence" value="ECO:0007669"/>
    <property type="project" value="TreeGrafter"/>
</dbReference>
<dbReference type="InterPro" id="IPR001647">
    <property type="entry name" value="HTH_TetR"/>
</dbReference>
<evidence type="ECO:0000313" key="7">
    <source>
        <dbReference type="Proteomes" id="UP000255467"/>
    </source>
</evidence>
<dbReference type="Pfam" id="PF19344">
    <property type="entry name" value="TetR_C_32"/>
    <property type="match status" value="1"/>
</dbReference>
<dbReference type="SUPFAM" id="SSF48498">
    <property type="entry name" value="Tetracyclin repressor-like, C-terminal domain"/>
    <property type="match status" value="1"/>
</dbReference>
<keyword evidence="1 2" id="KW-0238">DNA-binding</keyword>
<proteinExistence type="predicted"/>
<dbReference type="OrthoDB" id="4542604at2"/>
<dbReference type="PRINTS" id="PR00455">
    <property type="entry name" value="HTHTETR"/>
</dbReference>
<dbReference type="PROSITE" id="PS50977">
    <property type="entry name" value="HTH_TETR_2"/>
    <property type="match status" value="1"/>
</dbReference>
<dbReference type="Proteomes" id="UP000317039">
    <property type="component" value="Chromosome"/>
</dbReference>
<feature type="region of interest" description="Disordered" evidence="3">
    <location>
        <begin position="1"/>
        <end position="29"/>
    </location>
</feature>
<organism evidence="6 7">
    <name type="scientific">Nocardia otitidiscaviarum</name>
    <dbReference type="NCBI Taxonomy" id="1823"/>
    <lineage>
        <taxon>Bacteria</taxon>
        <taxon>Bacillati</taxon>
        <taxon>Actinomycetota</taxon>
        <taxon>Actinomycetes</taxon>
        <taxon>Mycobacteriales</taxon>
        <taxon>Nocardiaceae</taxon>
        <taxon>Nocardia</taxon>
    </lineage>
</organism>
<dbReference type="InterPro" id="IPR045823">
    <property type="entry name" value="TetR_C_32"/>
</dbReference>
<dbReference type="STRING" id="1406858.GCA_000710895_04090"/>
<evidence type="ECO:0000256" key="2">
    <source>
        <dbReference type="PROSITE-ProRule" id="PRU00335"/>
    </source>
</evidence>
<feature type="DNA-binding region" description="H-T-H motif" evidence="2">
    <location>
        <begin position="56"/>
        <end position="75"/>
    </location>
</feature>
<dbReference type="Proteomes" id="UP000255467">
    <property type="component" value="Unassembled WGS sequence"/>
</dbReference>
<evidence type="ECO:0000256" key="3">
    <source>
        <dbReference type="SAM" id="MobiDB-lite"/>
    </source>
</evidence>
<dbReference type="PANTHER" id="PTHR30055:SF160">
    <property type="entry name" value="TRANSCRIPTIONAL REGULATORY PROTEIN (PROBABLY ASNC-FAMILY)-RELATED"/>
    <property type="match status" value="1"/>
</dbReference>
<dbReference type="InterPro" id="IPR050109">
    <property type="entry name" value="HTH-type_TetR-like_transc_reg"/>
</dbReference>
<name>A0A379JLU0_9NOCA</name>
<dbReference type="KEGG" id="nod:FOH10_14615"/>
<accession>A0A379JLU0</accession>
<dbReference type="EMBL" id="UGRY01000007">
    <property type="protein sequence ID" value="SUD49475.1"/>
    <property type="molecule type" value="Genomic_DNA"/>
</dbReference>
<dbReference type="PANTHER" id="PTHR30055">
    <property type="entry name" value="HTH-TYPE TRANSCRIPTIONAL REGULATOR RUTR"/>
    <property type="match status" value="1"/>
</dbReference>
<evidence type="ECO:0000313" key="8">
    <source>
        <dbReference type="Proteomes" id="UP000317039"/>
    </source>
</evidence>
<evidence type="ECO:0000256" key="1">
    <source>
        <dbReference type="ARBA" id="ARBA00023125"/>
    </source>
</evidence>
<dbReference type="InterPro" id="IPR009057">
    <property type="entry name" value="Homeodomain-like_sf"/>
</dbReference>
<dbReference type="Gene3D" id="1.10.357.10">
    <property type="entry name" value="Tetracycline Repressor, domain 2"/>
    <property type="match status" value="1"/>
</dbReference>